<dbReference type="PANTHER" id="PTHR10788:SF123">
    <property type="entry name" value="TREHALOSE-PHOSPHATASE"/>
    <property type="match status" value="1"/>
</dbReference>
<keyword evidence="2" id="KW-1185">Reference proteome</keyword>
<dbReference type="GO" id="GO:0005829">
    <property type="term" value="C:cytosol"/>
    <property type="evidence" value="ECO:0007669"/>
    <property type="project" value="TreeGrafter"/>
</dbReference>
<gene>
    <name evidence="1" type="ORF">B0H16DRAFT_414819</name>
</gene>
<dbReference type="EMBL" id="JARKIB010000026">
    <property type="protein sequence ID" value="KAJ7765228.1"/>
    <property type="molecule type" value="Genomic_DNA"/>
</dbReference>
<dbReference type="GO" id="GO:0005946">
    <property type="term" value="C:alpha,alpha-trehalose-phosphate synthase complex (UDP-forming)"/>
    <property type="evidence" value="ECO:0007669"/>
    <property type="project" value="TreeGrafter"/>
</dbReference>
<dbReference type="Proteomes" id="UP001215598">
    <property type="component" value="Unassembled WGS sequence"/>
</dbReference>
<accession>A0AAD7JHY9</accession>
<dbReference type="SUPFAM" id="SSF53756">
    <property type="entry name" value="UDP-Glycosyltransferase/glycogen phosphorylase"/>
    <property type="match status" value="1"/>
</dbReference>
<dbReference type="AlphaFoldDB" id="A0AAD7JHY9"/>
<evidence type="ECO:0000313" key="1">
    <source>
        <dbReference type="EMBL" id="KAJ7765228.1"/>
    </source>
</evidence>
<protein>
    <submittedName>
        <fullName evidence="1">Uncharacterized protein</fullName>
    </submittedName>
</protein>
<reference evidence="1" key="1">
    <citation type="submission" date="2023-03" db="EMBL/GenBank/DDBJ databases">
        <title>Massive genome expansion in bonnet fungi (Mycena s.s.) driven by repeated elements and novel gene families across ecological guilds.</title>
        <authorList>
            <consortium name="Lawrence Berkeley National Laboratory"/>
            <person name="Harder C.B."/>
            <person name="Miyauchi S."/>
            <person name="Viragh M."/>
            <person name="Kuo A."/>
            <person name="Thoen E."/>
            <person name="Andreopoulos B."/>
            <person name="Lu D."/>
            <person name="Skrede I."/>
            <person name="Drula E."/>
            <person name="Henrissat B."/>
            <person name="Morin E."/>
            <person name="Kohler A."/>
            <person name="Barry K."/>
            <person name="LaButti K."/>
            <person name="Morin E."/>
            <person name="Salamov A."/>
            <person name="Lipzen A."/>
            <person name="Mereny Z."/>
            <person name="Hegedus B."/>
            <person name="Baldrian P."/>
            <person name="Stursova M."/>
            <person name="Weitz H."/>
            <person name="Taylor A."/>
            <person name="Grigoriev I.V."/>
            <person name="Nagy L.G."/>
            <person name="Martin F."/>
            <person name="Kauserud H."/>
        </authorList>
    </citation>
    <scope>NUCLEOTIDE SEQUENCE</scope>
    <source>
        <strain evidence="1">CBHHK182m</strain>
    </source>
</reference>
<dbReference type="GO" id="GO:0004805">
    <property type="term" value="F:trehalose-phosphatase activity"/>
    <property type="evidence" value="ECO:0007669"/>
    <property type="project" value="TreeGrafter"/>
</dbReference>
<dbReference type="GO" id="GO:0003825">
    <property type="term" value="F:alpha,alpha-trehalose-phosphate synthase (UDP-forming) activity"/>
    <property type="evidence" value="ECO:0007669"/>
    <property type="project" value="TreeGrafter"/>
</dbReference>
<dbReference type="InterPro" id="IPR001830">
    <property type="entry name" value="Glyco_trans_20"/>
</dbReference>
<name>A0AAD7JHY9_9AGAR</name>
<organism evidence="1 2">
    <name type="scientific">Mycena metata</name>
    <dbReference type="NCBI Taxonomy" id="1033252"/>
    <lineage>
        <taxon>Eukaryota</taxon>
        <taxon>Fungi</taxon>
        <taxon>Dikarya</taxon>
        <taxon>Basidiomycota</taxon>
        <taxon>Agaricomycotina</taxon>
        <taxon>Agaricomycetes</taxon>
        <taxon>Agaricomycetidae</taxon>
        <taxon>Agaricales</taxon>
        <taxon>Marasmiineae</taxon>
        <taxon>Mycenaceae</taxon>
        <taxon>Mycena</taxon>
    </lineage>
</organism>
<proteinExistence type="predicted"/>
<dbReference type="Pfam" id="PF00982">
    <property type="entry name" value="Glyco_transf_20"/>
    <property type="match status" value="1"/>
</dbReference>
<comment type="caution">
    <text evidence="1">The sequence shown here is derived from an EMBL/GenBank/DDBJ whole genome shotgun (WGS) entry which is preliminary data.</text>
</comment>
<evidence type="ECO:0000313" key="2">
    <source>
        <dbReference type="Proteomes" id="UP001215598"/>
    </source>
</evidence>
<dbReference type="GO" id="GO:0005992">
    <property type="term" value="P:trehalose biosynthetic process"/>
    <property type="evidence" value="ECO:0007669"/>
    <property type="project" value="InterPro"/>
</dbReference>
<dbReference type="Gene3D" id="3.40.50.2000">
    <property type="entry name" value="Glycogen Phosphorylase B"/>
    <property type="match status" value="1"/>
</dbReference>
<sequence length="253" mass="28629">MLITRGRPSCSRKPLSGRVLHVCHYLPVQATLNRSHSPDDAPLMPPPETDLFVLEEKGDDVWTLVSRYGHAVMLSGIRSLAVQRSSSAAPAISSLLRLLRYFLFYRIAVPPLPRSRSPVKTLLRRRTKLEEALGTYQPAKSDRDGDRKTVYVPVWLGDAVAHGCYDGYCKQTLWPLFHHFLWRDIASKDTSQETHYAAANQAFAERIRSVWMSGAHLHPLLLPPPPPAPPRDHPRRARLLGSWPLCVHVTRRS</sequence>
<dbReference type="PANTHER" id="PTHR10788">
    <property type="entry name" value="TREHALOSE-6-PHOSPHATE SYNTHASE"/>
    <property type="match status" value="1"/>
</dbReference>